<reference evidence="1 2" key="1">
    <citation type="submission" date="2015-03" db="EMBL/GenBank/DDBJ databases">
        <authorList>
            <consortium name="Pathogen Informatics"/>
        </authorList>
    </citation>
    <scope>NUCLEOTIDE SEQUENCE [LARGE SCALE GENOMIC DNA]</scope>
    <source>
        <strain evidence="1 2">3476</strain>
    </source>
</reference>
<gene>
    <name evidence="1" type="ORF">ERS008202_02303</name>
</gene>
<evidence type="ECO:0000313" key="2">
    <source>
        <dbReference type="Proteomes" id="UP000039541"/>
    </source>
</evidence>
<evidence type="ECO:0000313" key="1">
    <source>
        <dbReference type="EMBL" id="CNU25519.1"/>
    </source>
</evidence>
<protein>
    <submittedName>
        <fullName evidence="1">Uncharacterized protein</fullName>
    </submittedName>
</protein>
<dbReference type="Proteomes" id="UP000039541">
    <property type="component" value="Unassembled WGS sequence"/>
</dbReference>
<proteinExistence type="predicted"/>
<organism evidence="1 2">
    <name type="scientific">Salmonella enterica subsp. enterica serovar Bovismorbificans</name>
    <dbReference type="NCBI Taxonomy" id="58097"/>
    <lineage>
        <taxon>Bacteria</taxon>
        <taxon>Pseudomonadati</taxon>
        <taxon>Pseudomonadota</taxon>
        <taxon>Gammaproteobacteria</taxon>
        <taxon>Enterobacterales</taxon>
        <taxon>Enterobacteriaceae</taxon>
        <taxon>Salmonella</taxon>
    </lineage>
</organism>
<name>A0A655CRD1_SALET</name>
<sequence>MYQPIDKQFIKTDKEAETGDAGNHALKDVAYLIQHKVTFQPVGDITRRFISAAFRHRTVLAELQHLFHRVVITARFCGVALVPLLFRQQVLNGAVQRKIRIAANRRGKVRIRLQRQAKVPAVFRIVNRLLH</sequence>
<dbReference type="AlphaFoldDB" id="A0A655CRD1"/>
<accession>A0A655CRD1</accession>
<dbReference type="EMBL" id="CQPC01000027">
    <property type="protein sequence ID" value="CNU25519.1"/>
    <property type="molecule type" value="Genomic_DNA"/>
</dbReference>